<dbReference type="Proteomes" id="UP000020077">
    <property type="component" value="Unassembled WGS sequence"/>
</dbReference>
<gene>
    <name evidence="2" type="primary">epsJ</name>
    <name evidence="2" type="ORF">AW09_001929</name>
</gene>
<reference evidence="2 3" key="1">
    <citation type="submission" date="2014-02" db="EMBL/GenBank/DDBJ databases">
        <title>Expanding our view of genomic diversity in Candidatus Accumulibacter clades.</title>
        <authorList>
            <person name="Skennerton C.T."/>
            <person name="Barr J.J."/>
            <person name="Slater F.R."/>
            <person name="Bond P.L."/>
            <person name="Tyson G.W."/>
        </authorList>
    </citation>
    <scope>NUCLEOTIDE SEQUENCE [LARGE SCALE GENOMIC DNA]</scope>
    <source>
        <strain evidence="3">BA-91</strain>
    </source>
</reference>
<name>A0A080M6W6_9PROT</name>
<dbReference type="InterPro" id="IPR001173">
    <property type="entry name" value="Glyco_trans_2-like"/>
</dbReference>
<dbReference type="Pfam" id="PF00535">
    <property type="entry name" value="Glycos_transf_2"/>
    <property type="match status" value="1"/>
</dbReference>
<dbReference type="InterPro" id="IPR050834">
    <property type="entry name" value="Glycosyltransf_2"/>
</dbReference>
<dbReference type="AlphaFoldDB" id="A0A080M6W6"/>
<keyword evidence="2" id="KW-0328">Glycosyltransferase</keyword>
<protein>
    <submittedName>
        <fullName evidence="2">Putative glycosyltransferase EpsJ</fullName>
        <ecNumber evidence="2">2.4.-.-</ecNumber>
    </submittedName>
</protein>
<dbReference type="GO" id="GO:0016757">
    <property type="term" value="F:glycosyltransferase activity"/>
    <property type="evidence" value="ECO:0007669"/>
    <property type="project" value="UniProtKB-KW"/>
</dbReference>
<keyword evidence="2" id="KW-0808">Transferase</keyword>
<comment type="caution">
    <text evidence="2">The sequence shown here is derived from an EMBL/GenBank/DDBJ whole genome shotgun (WGS) entry which is preliminary data.</text>
</comment>
<dbReference type="PANTHER" id="PTHR43685:SF11">
    <property type="entry name" value="GLYCOSYLTRANSFERASE TAGX-RELATED"/>
    <property type="match status" value="1"/>
</dbReference>
<sequence length="326" mass="35988">MPATNPSGSVQEQPLPLPEQASGILTQAAETLISVIIPTYNYAHLLPRALASVLSQMAADVELIVVDDGSTDATAEVLAAYAARHPQLRLLDQANAGAAAARNHGIRKARGRFALLLDADDELLPGALANLRTLLAEHPEAGMLLGAQVSVYPDGRERLRLPTPVPGASPRQLASRYLLEKRVSISHGCSLFRRDLLLQRPYPEHLRGGEDVAVFAHLLVSAPVAVTRAPLARIHKHADSLRHNRDNEEARALAMVREVFAGLPPECHSLRRRYQAQRYLSLFRTALLAGECSTARHFYRCAFRLSPWQALRARHLRKAIRLLAWW</sequence>
<evidence type="ECO:0000259" key="1">
    <source>
        <dbReference type="Pfam" id="PF00535"/>
    </source>
</evidence>
<dbReference type="EMBL" id="JDVG02000326">
    <property type="protein sequence ID" value="KFB72859.1"/>
    <property type="molecule type" value="Genomic_DNA"/>
</dbReference>
<dbReference type="CDD" id="cd00761">
    <property type="entry name" value="Glyco_tranf_GTA_type"/>
    <property type="match status" value="1"/>
</dbReference>
<dbReference type="PANTHER" id="PTHR43685">
    <property type="entry name" value="GLYCOSYLTRANSFERASE"/>
    <property type="match status" value="1"/>
</dbReference>
<dbReference type="SUPFAM" id="SSF53448">
    <property type="entry name" value="Nucleotide-diphospho-sugar transferases"/>
    <property type="match status" value="1"/>
</dbReference>
<feature type="domain" description="Glycosyltransferase 2-like" evidence="1">
    <location>
        <begin position="34"/>
        <end position="197"/>
    </location>
</feature>
<organism evidence="2 3">
    <name type="scientific">Candidatus Accumulibacter phosphatis</name>
    <dbReference type="NCBI Taxonomy" id="327160"/>
    <lineage>
        <taxon>Bacteria</taxon>
        <taxon>Pseudomonadati</taxon>
        <taxon>Pseudomonadota</taxon>
        <taxon>Betaproteobacteria</taxon>
        <taxon>Candidatus Accumulibacter</taxon>
    </lineage>
</organism>
<proteinExistence type="predicted"/>
<evidence type="ECO:0000313" key="3">
    <source>
        <dbReference type="Proteomes" id="UP000020077"/>
    </source>
</evidence>
<dbReference type="EC" id="2.4.-.-" evidence="2"/>
<accession>A0A080M6W6</accession>
<evidence type="ECO:0000313" key="2">
    <source>
        <dbReference type="EMBL" id="KFB72859.1"/>
    </source>
</evidence>
<dbReference type="InterPro" id="IPR029044">
    <property type="entry name" value="Nucleotide-diphossugar_trans"/>
</dbReference>
<dbReference type="Gene3D" id="3.90.550.10">
    <property type="entry name" value="Spore Coat Polysaccharide Biosynthesis Protein SpsA, Chain A"/>
    <property type="match status" value="1"/>
</dbReference>